<dbReference type="PANTHER" id="PTHR38589">
    <property type="entry name" value="BLR0621 PROTEIN"/>
    <property type="match status" value="1"/>
</dbReference>
<gene>
    <name evidence="3" type="ORF">P3F81_03180</name>
</gene>
<comment type="pathway">
    <text evidence="1">Cell wall biogenesis; peptidoglycan biosynthesis.</text>
</comment>
<dbReference type="AlphaFoldDB" id="A0A9Y2EU79"/>
<dbReference type="GO" id="GO:0009252">
    <property type="term" value="P:peptidoglycan biosynthetic process"/>
    <property type="evidence" value="ECO:0007669"/>
    <property type="project" value="UniProtKB-KW"/>
</dbReference>
<proteinExistence type="predicted"/>
<keyword evidence="1" id="KW-0573">Peptidoglycan synthesis</keyword>
<dbReference type="EMBL" id="CP120678">
    <property type="protein sequence ID" value="WIW71330.1"/>
    <property type="molecule type" value="Genomic_DNA"/>
</dbReference>
<dbReference type="Proteomes" id="UP001243623">
    <property type="component" value="Chromosome"/>
</dbReference>
<feature type="active site" description="Proton donor/acceptor" evidence="1">
    <location>
        <position position="175"/>
    </location>
</feature>
<evidence type="ECO:0000313" key="3">
    <source>
        <dbReference type="EMBL" id="WIW71330.1"/>
    </source>
</evidence>
<dbReference type="PROSITE" id="PS52029">
    <property type="entry name" value="LD_TPASE"/>
    <property type="match status" value="1"/>
</dbReference>
<feature type="active site" description="Nucleophile" evidence="1">
    <location>
        <position position="185"/>
    </location>
</feature>
<feature type="domain" description="L,D-TPase catalytic" evidence="2">
    <location>
        <begin position="36"/>
        <end position="209"/>
    </location>
</feature>
<reference evidence="3" key="1">
    <citation type="submission" date="2023-03" db="EMBL/GenBank/DDBJ databases">
        <title>Selenobaculum gbiensis gen. nov. sp. nov., a new bacterium isolated from the gut microbiota of IBD patient.</title>
        <authorList>
            <person name="Yeo S."/>
            <person name="Park H."/>
            <person name="Huh C.S."/>
        </authorList>
    </citation>
    <scope>NUCLEOTIDE SEQUENCE</scope>
    <source>
        <strain evidence="3">ICN-92133</strain>
    </source>
</reference>
<dbReference type="GO" id="GO:0071555">
    <property type="term" value="P:cell wall organization"/>
    <property type="evidence" value="ECO:0007669"/>
    <property type="project" value="UniProtKB-UniRule"/>
</dbReference>
<dbReference type="KEGG" id="sgbi:P3F81_03180"/>
<keyword evidence="1" id="KW-0961">Cell wall biogenesis/degradation</keyword>
<dbReference type="CDD" id="cd16913">
    <property type="entry name" value="YkuD_like"/>
    <property type="match status" value="1"/>
</dbReference>
<keyword evidence="1" id="KW-0133">Cell shape</keyword>
<sequence>MKKVLSEEIALFAICASFFATEVEAGTLLDKSDQIVLVRAKETLAKVGFYEKNNKSHWIEKWQTSGYIGRNGLTTDKHEGDGKTPIGVYDLGLAFGVEKNPGTKIPYKELDEKDVWVDDINSKYYNRYVRSDIADKDWISEEHLCNYKESYTYAIVIEYNTQPIVRGAGSAVFLHVETKEPTAGCVSIPKKYMKKFLQLLKPGAKIIITRY</sequence>
<organism evidence="3 4">
    <name type="scientific">Selenobaculum gibii</name>
    <dbReference type="NCBI Taxonomy" id="3054208"/>
    <lineage>
        <taxon>Bacteria</taxon>
        <taxon>Bacillati</taxon>
        <taxon>Bacillota</taxon>
        <taxon>Negativicutes</taxon>
        <taxon>Selenomonadales</taxon>
        <taxon>Selenomonadaceae</taxon>
        <taxon>Selenobaculum</taxon>
    </lineage>
</organism>
<dbReference type="GO" id="GO:0016740">
    <property type="term" value="F:transferase activity"/>
    <property type="evidence" value="ECO:0007669"/>
    <property type="project" value="InterPro"/>
</dbReference>
<name>A0A9Y2EU79_9FIRM</name>
<protein>
    <submittedName>
        <fullName evidence="3">L,D-transpeptidase family protein</fullName>
    </submittedName>
</protein>
<evidence type="ECO:0000259" key="2">
    <source>
        <dbReference type="PROSITE" id="PS52029"/>
    </source>
</evidence>
<evidence type="ECO:0000313" key="4">
    <source>
        <dbReference type="Proteomes" id="UP001243623"/>
    </source>
</evidence>
<dbReference type="Pfam" id="PF03734">
    <property type="entry name" value="YkuD"/>
    <property type="match status" value="1"/>
</dbReference>
<dbReference type="RefSeq" id="WP_147667651.1">
    <property type="nucleotide sequence ID" value="NZ_CP120678.1"/>
</dbReference>
<keyword evidence="4" id="KW-1185">Reference proteome</keyword>
<dbReference type="InterPro" id="IPR005490">
    <property type="entry name" value="LD_TPept_cat_dom"/>
</dbReference>
<accession>A0A9Y2EU79</accession>
<dbReference type="PANTHER" id="PTHR38589:SF1">
    <property type="entry name" value="BLR0621 PROTEIN"/>
    <property type="match status" value="1"/>
</dbReference>
<dbReference type="GO" id="GO:0008360">
    <property type="term" value="P:regulation of cell shape"/>
    <property type="evidence" value="ECO:0007669"/>
    <property type="project" value="UniProtKB-UniRule"/>
</dbReference>
<evidence type="ECO:0000256" key="1">
    <source>
        <dbReference type="PROSITE-ProRule" id="PRU01373"/>
    </source>
</evidence>